<dbReference type="InterPro" id="IPR002575">
    <property type="entry name" value="Aminoglycoside_PTrfase"/>
</dbReference>
<accession>A0A6A7BU79</accession>
<dbReference type="InterPro" id="IPR011009">
    <property type="entry name" value="Kinase-like_dom_sf"/>
</dbReference>
<sequence>MAGPVRQPLDIPKLEAYLRNNLPNIITPLDVKQFGYGQSNPTYLLTTANKEQYVLRKKPPGTLISPTAHQVDREYKIMAALQQTSVPVPRTICLCQDTSVVGTSFYIMSFLKGRIFEDPAIPGVAPSERAAMWKSAVTTLSNLHSLDFAAVGLSSWDRPGAFYARQLKTLSTVTDAQAKAVDVDTLEPVGPLPHQKDLVSFFGDKNRQPRDKRTLVHGDYKLDNLVFHPSEPYVIGILDWEMATVGHPLADLANLIAPWTLATCTPAREAEVAHAGFIPGATAGLPTLEQCIKWYEEGMDRVDRRELEWAEAFNVYRNTVIMHGIAARYARRQASSARAIKYVKQLKPFSDAAWELVNAQKTKAKL</sequence>
<dbReference type="SUPFAM" id="SSF56112">
    <property type="entry name" value="Protein kinase-like (PK-like)"/>
    <property type="match status" value="1"/>
</dbReference>
<evidence type="ECO:0000313" key="3">
    <source>
        <dbReference type="Proteomes" id="UP000799421"/>
    </source>
</evidence>
<dbReference type="PANTHER" id="PTHR47829:SF1">
    <property type="entry name" value="HAD FAMILY PHOSPHATASE"/>
    <property type="match status" value="1"/>
</dbReference>
<dbReference type="CDD" id="cd05154">
    <property type="entry name" value="ACAD10_11_N-like"/>
    <property type="match status" value="1"/>
</dbReference>
<protein>
    <submittedName>
        <fullName evidence="2">APH-domain-containing protein</fullName>
    </submittedName>
</protein>
<dbReference type="PANTHER" id="PTHR47829">
    <property type="entry name" value="HYDROLASE, PUTATIVE (AFU_ORTHOLOGUE AFUA_1G12880)-RELATED"/>
    <property type="match status" value="1"/>
</dbReference>
<organism evidence="2 3">
    <name type="scientific">Piedraia hortae CBS 480.64</name>
    <dbReference type="NCBI Taxonomy" id="1314780"/>
    <lineage>
        <taxon>Eukaryota</taxon>
        <taxon>Fungi</taxon>
        <taxon>Dikarya</taxon>
        <taxon>Ascomycota</taxon>
        <taxon>Pezizomycotina</taxon>
        <taxon>Dothideomycetes</taxon>
        <taxon>Dothideomycetidae</taxon>
        <taxon>Capnodiales</taxon>
        <taxon>Piedraiaceae</taxon>
        <taxon>Piedraia</taxon>
    </lineage>
</organism>
<dbReference type="EMBL" id="MU006003">
    <property type="protein sequence ID" value="KAF2858754.1"/>
    <property type="molecule type" value="Genomic_DNA"/>
</dbReference>
<evidence type="ECO:0000259" key="1">
    <source>
        <dbReference type="Pfam" id="PF01636"/>
    </source>
</evidence>
<dbReference type="Pfam" id="PF01636">
    <property type="entry name" value="APH"/>
    <property type="match status" value="1"/>
</dbReference>
<dbReference type="Gene3D" id="3.90.1200.10">
    <property type="match status" value="1"/>
</dbReference>
<dbReference type="InterPro" id="IPR041726">
    <property type="entry name" value="ACAD10_11_N"/>
</dbReference>
<gene>
    <name evidence="2" type="ORF">K470DRAFT_259470</name>
</gene>
<feature type="domain" description="Aminoglycoside phosphotransferase" evidence="1">
    <location>
        <begin position="30"/>
        <end position="282"/>
    </location>
</feature>
<proteinExistence type="predicted"/>
<dbReference type="AlphaFoldDB" id="A0A6A7BU79"/>
<dbReference type="OrthoDB" id="191037at2759"/>
<dbReference type="InterPro" id="IPR052898">
    <property type="entry name" value="ACAD10-like"/>
</dbReference>
<name>A0A6A7BU79_9PEZI</name>
<dbReference type="Proteomes" id="UP000799421">
    <property type="component" value="Unassembled WGS sequence"/>
</dbReference>
<dbReference type="Gene3D" id="3.30.200.20">
    <property type="entry name" value="Phosphorylase Kinase, domain 1"/>
    <property type="match status" value="1"/>
</dbReference>
<reference evidence="2" key="1">
    <citation type="journal article" date="2020" name="Stud. Mycol.">
        <title>101 Dothideomycetes genomes: a test case for predicting lifestyles and emergence of pathogens.</title>
        <authorList>
            <person name="Haridas S."/>
            <person name="Albert R."/>
            <person name="Binder M."/>
            <person name="Bloem J."/>
            <person name="Labutti K."/>
            <person name="Salamov A."/>
            <person name="Andreopoulos B."/>
            <person name="Baker S."/>
            <person name="Barry K."/>
            <person name="Bills G."/>
            <person name="Bluhm B."/>
            <person name="Cannon C."/>
            <person name="Castanera R."/>
            <person name="Culley D."/>
            <person name="Daum C."/>
            <person name="Ezra D."/>
            <person name="Gonzalez J."/>
            <person name="Henrissat B."/>
            <person name="Kuo A."/>
            <person name="Liang C."/>
            <person name="Lipzen A."/>
            <person name="Lutzoni F."/>
            <person name="Magnuson J."/>
            <person name="Mondo S."/>
            <person name="Nolan M."/>
            <person name="Ohm R."/>
            <person name="Pangilinan J."/>
            <person name="Park H.-J."/>
            <person name="Ramirez L."/>
            <person name="Alfaro M."/>
            <person name="Sun H."/>
            <person name="Tritt A."/>
            <person name="Yoshinaga Y."/>
            <person name="Zwiers L.-H."/>
            <person name="Turgeon B."/>
            <person name="Goodwin S."/>
            <person name="Spatafora J."/>
            <person name="Crous P."/>
            <person name="Grigoriev I."/>
        </authorList>
    </citation>
    <scope>NUCLEOTIDE SEQUENCE</scope>
    <source>
        <strain evidence="2">CBS 480.64</strain>
    </source>
</reference>
<keyword evidence="3" id="KW-1185">Reference proteome</keyword>
<evidence type="ECO:0000313" key="2">
    <source>
        <dbReference type="EMBL" id="KAF2858754.1"/>
    </source>
</evidence>